<dbReference type="Gene3D" id="1.20.1280.50">
    <property type="match status" value="1"/>
</dbReference>
<dbReference type="OrthoDB" id="3927840at2759"/>
<dbReference type="Proteomes" id="UP000015100">
    <property type="component" value="Unassembled WGS sequence"/>
</dbReference>
<keyword evidence="3" id="KW-1185">Reference proteome</keyword>
<name>S8A4Z5_DACHA</name>
<proteinExistence type="predicted"/>
<dbReference type="InterPro" id="IPR036047">
    <property type="entry name" value="F-box-like_dom_sf"/>
</dbReference>
<organism evidence="2 3">
    <name type="scientific">Dactylellina haptotyla (strain CBS 200.50)</name>
    <name type="common">Nematode-trapping fungus</name>
    <name type="synonym">Monacrosporium haptotylum</name>
    <dbReference type="NCBI Taxonomy" id="1284197"/>
    <lineage>
        <taxon>Eukaryota</taxon>
        <taxon>Fungi</taxon>
        <taxon>Dikarya</taxon>
        <taxon>Ascomycota</taxon>
        <taxon>Pezizomycotina</taxon>
        <taxon>Orbiliomycetes</taxon>
        <taxon>Orbiliales</taxon>
        <taxon>Orbiliaceae</taxon>
        <taxon>Dactylellina</taxon>
    </lineage>
</organism>
<evidence type="ECO:0000259" key="1">
    <source>
        <dbReference type="PROSITE" id="PS50181"/>
    </source>
</evidence>
<dbReference type="EMBL" id="AQGS01000598">
    <property type="protein sequence ID" value="EPS37834.1"/>
    <property type="molecule type" value="Genomic_DNA"/>
</dbReference>
<dbReference type="OMA" id="TASIAWW"/>
<accession>S8A4Z5</accession>
<evidence type="ECO:0000313" key="2">
    <source>
        <dbReference type="EMBL" id="EPS37834.1"/>
    </source>
</evidence>
<dbReference type="SUPFAM" id="SSF81383">
    <property type="entry name" value="F-box domain"/>
    <property type="match status" value="1"/>
</dbReference>
<gene>
    <name evidence="2" type="ORF">H072_8380</name>
</gene>
<dbReference type="AlphaFoldDB" id="S8A4Z5"/>
<reference evidence="2 3" key="1">
    <citation type="journal article" date="2013" name="PLoS Genet.">
        <title>Genomic mechanisms accounting for the adaptation to parasitism in nematode-trapping fungi.</title>
        <authorList>
            <person name="Meerupati T."/>
            <person name="Andersson K.M."/>
            <person name="Friman E."/>
            <person name="Kumar D."/>
            <person name="Tunlid A."/>
            <person name="Ahren D."/>
        </authorList>
    </citation>
    <scope>NUCLEOTIDE SEQUENCE [LARGE SCALE GENOMIC DNA]</scope>
    <source>
        <strain evidence="2 3">CBS 200.50</strain>
    </source>
</reference>
<dbReference type="HOGENOM" id="CLU_029629_0_0_1"/>
<feature type="domain" description="F-box" evidence="1">
    <location>
        <begin position="1"/>
        <end position="46"/>
    </location>
</feature>
<comment type="caution">
    <text evidence="2">The sequence shown here is derived from an EMBL/GenBank/DDBJ whole genome shotgun (WGS) entry which is preliminary data.</text>
</comment>
<dbReference type="Pfam" id="PF12937">
    <property type="entry name" value="F-box-like"/>
    <property type="match status" value="1"/>
</dbReference>
<protein>
    <recommendedName>
        <fullName evidence="1">F-box domain-containing protein</fullName>
    </recommendedName>
</protein>
<dbReference type="InterPro" id="IPR001810">
    <property type="entry name" value="F-box_dom"/>
</dbReference>
<dbReference type="PROSITE" id="PS50181">
    <property type="entry name" value="FBOX"/>
    <property type="match status" value="1"/>
</dbReference>
<evidence type="ECO:0000313" key="3">
    <source>
        <dbReference type="Proteomes" id="UP000015100"/>
    </source>
</evidence>
<reference evidence="3" key="2">
    <citation type="submission" date="2013-04" db="EMBL/GenBank/DDBJ databases">
        <title>Genomic mechanisms accounting for the adaptation to parasitism in nematode-trapping fungi.</title>
        <authorList>
            <person name="Ahren D.G."/>
        </authorList>
    </citation>
    <scope>NUCLEOTIDE SEQUENCE [LARGE SCALE GENOMIC DNA]</scope>
    <source>
        <strain evidence="3">CBS 200.50</strain>
    </source>
</reference>
<sequence length="496" mass="57545">MAVITSLPPELIRAILFYLHNEDLFLVLKVCKYFNSIAVPYLWSQFSLGDPWPRNLTSNSPIGRLARLTKKNGPDTLGYKYISTLRIDNDKAFKQDGAYIKHGFIELLGDLVESGTVPLRILDVFHLTRYHLEGNDHALNFFKKIKKYSETKAPDEFDLKLRADPATILVDDIFDLSKLSKLYIPITLQNSISKKFARSHNLKWRRAREGATDENIIENIVALTKIMSITVHIRDLTITVSSMYYEPGPIHLLLEDLNKMQTAFTNLRRLHRLEIRAVGWDEPFAKVFFHPAFSLEPPESVRHLTLATAVSVFWWRKFAGYPFRNVESLNIDSPVIGIQSKKWMSVFNEEKEKGDVGDWNFIIKDVAVTTLKKFICPEMKDSYMPYPRDLHGCIYRKNRALDGLNLERMKKKVRREFGAHSHDYFSFLAQRLTEEMSDTYCETYFEDAGPANAEFLDCMEEMRLSNHELRIKLAQQLLEWTKKDVDGGGFLDYSKY</sequence>